<evidence type="ECO:0000313" key="1">
    <source>
        <dbReference type="EMBL" id="KAH3897860.1"/>
    </source>
</evidence>
<comment type="caution">
    <text evidence="1">The sequence shown here is derived from an EMBL/GenBank/DDBJ whole genome shotgun (WGS) entry which is preliminary data.</text>
</comment>
<keyword evidence="2" id="KW-1185">Reference proteome</keyword>
<protein>
    <submittedName>
        <fullName evidence="1">Uncharacterized protein</fullName>
    </submittedName>
</protein>
<sequence>MSTNSGTKDALWAVTISPAELNTRSAGTDVAGMHKRCFATEASYGNWIQFFFHQSNALLSMLI</sequence>
<name>A0A9D4NLV6_DREPO</name>
<dbReference type="EMBL" id="JAIWYP010000001">
    <property type="protein sequence ID" value="KAH3897860.1"/>
    <property type="molecule type" value="Genomic_DNA"/>
</dbReference>
<evidence type="ECO:0000313" key="2">
    <source>
        <dbReference type="Proteomes" id="UP000828390"/>
    </source>
</evidence>
<accession>A0A9D4NLV6</accession>
<reference evidence="1" key="1">
    <citation type="journal article" date="2019" name="bioRxiv">
        <title>The Genome of the Zebra Mussel, Dreissena polymorpha: A Resource for Invasive Species Research.</title>
        <authorList>
            <person name="McCartney M.A."/>
            <person name="Auch B."/>
            <person name="Kono T."/>
            <person name="Mallez S."/>
            <person name="Zhang Y."/>
            <person name="Obille A."/>
            <person name="Becker A."/>
            <person name="Abrahante J.E."/>
            <person name="Garbe J."/>
            <person name="Badalamenti J.P."/>
            <person name="Herman A."/>
            <person name="Mangelson H."/>
            <person name="Liachko I."/>
            <person name="Sullivan S."/>
            <person name="Sone E.D."/>
            <person name="Koren S."/>
            <person name="Silverstein K.A.T."/>
            <person name="Beckman K.B."/>
            <person name="Gohl D.M."/>
        </authorList>
    </citation>
    <scope>NUCLEOTIDE SEQUENCE</scope>
    <source>
        <strain evidence="1">Duluth1</strain>
        <tissue evidence="1">Whole animal</tissue>
    </source>
</reference>
<organism evidence="1 2">
    <name type="scientific">Dreissena polymorpha</name>
    <name type="common">Zebra mussel</name>
    <name type="synonym">Mytilus polymorpha</name>
    <dbReference type="NCBI Taxonomy" id="45954"/>
    <lineage>
        <taxon>Eukaryota</taxon>
        <taxon>Metazoa</taxon>
        <taxon>Spiralia</taxon>
        <taxon>Lophotrochozoa</taxon>
        <taxon>Mollusca</taxon>
        <taxon>Bivalvia</taxon>
        <taxon>Autobranchia</taxon>
        <taxon>Heteroconchia</taxon>
        <taxon>Euheterodonta</taxon>
        <taxon>Imparidentia</taxon>
        <taxon>Neoheterodontei</taxon>
        <taxon>Myida</taxon>
        <taxon>Dreissenoidea</taxon>
        <taxon>Dreissenidae</taxon>
        <taxon>Dreissena</taxon>
    </lineage>
</organism>
<proteinExistence type="predicted"/>
<dbReference type="Proteomes" id="UP000828390">
    <property type="component" value="Unassembled WGS sequence"/>
</dbReference>
<reference evidence="1" key="2">
    <citation type="submission" date="2020-11" db="EMBL/GenBank/DDBJ databases">
        <authorList>
            <person name="McCartney M.A."/>
            <person name="Auch B."/>
            <person name="Kono T."/>
            <person name="Mallez S."/>
            <person name="Becker A."/>
            <person name="Gohl D.M."/>
            <person name="Silverstein K.A.T."/>
            <person name="Koren S."/>
            <person name="Bechman K.B."/>
            <person name="Herman A."/>
            <person name="Abrahante J.E."/>
            <person name="Garbe J."/>
        </authorList>
    </citation>
    <scope>NUCLEOTIDE SEQUENCE</scope>
    <source>
        <strain evidence="1">Duluth1</strain>
        <tissue evidence="1">Whole animal</tissue>
    </source>
</reference>
<dbReference type="AlphaFoldDB" id="A0A9D4NLV6"/>
<gene>
    <name evidence="1" type="ORF">DPMN_022056</name>
</gene>